<dbReference type="AlphaFoldDB" id="A0A828Y367"/>
<keyword evidence="2" id="KW-1185">Reference proteome</keyword>
<comment type="caution">
    <text evidence="1">The sequence shown here is derived from an EMBL/GenBank/DDBJ whole genome shotgun (WGS) entry which is preliminary data.</text>
</comment>
<sequence>MGFLENFAICFKGKEPLFIRPVTDLFLFLELYSNSNFDKDLYSMKKEFIPLYVFLKNPCGYVLK</sequence>
<dbReference type="EMBL" id="AKWH02000041">
    <property type="protein sequence ID" value="EKO51247.1"/>
    <property type="molecule type" value="Genomic_DNA"/>
</dbReference>
<accession>A0A828Y367</accession>
<evidence type="ECO:0000313" key="1">
    <source>
        <dbReference type="EMBL" id="EKO51247.1"/>
    </source>
</evidence>
<gene>
    <name evidence="1" type="ORF">LEP1GSC131_2110</name>
</gene>
<protein>
    <submittedName>
        <fullName evidence="1">Uncharacterized protein</fullName>
    </submittedName>
</protein>
<proteinExistence type="predicted"/>
<reference evidence="1" key="1">
    <citation type="submission" date="2012-10" db="EMBL/GenBank/DDBJ databases">
        <authorList>
            <person name="Harkins D.M."/>
            <person name="Durkin A.S."/>
            <person name="Brinkac L.M."/>
            <person name="Selengut J.D."/>
            <person name="Sanka R."/>
            <person name="DePew J."/>
            <person name="Purushe J."/>
            <person name="Picardeau M."/>
            <person name="Werts C."/>
            <person name="Goarant C."/>
            <person name="Vinetz J.M."/>
            <person name="Sutton G.G."/>
            <person name="Nelson W.C."/>
            <person name="Fouts D.E."/>
        </authorList>
    </citation>
    <scope>NUCLEOTIDE SEQUENCE [LARGE SCALE GENOMIC DNA]</scope>
    <source>
        <strain evidence="1">200802841</strain>
    </source>
</reference>
<dbReference type="Proteomes" id="UP000006339">
    <property type="component" value="Unassembled WGS sequence"/>
</dbReference>
<name>A0A828Y367_9LEPT</name>
<evidence type="ECO:0000313" key="2">
    <source>
        <dbReference type="Proteomes" id="UP000006339"/>
    </source>
</evidence>
<organism evidence="1 2">
    <name type="scientific">Leptospira kirschneri str. 200802841</name>
    <dbReference type="NCBI Taxonomy" id="1193047"/>
    <lineage>
        <taxon>Bacteria</taxon>
        <taxon>Pseudomonadati</taxon>
        <taxon>Spirochaetota</taxon>
        <taxon>Spirochaetia</taxon>
        <taxon>Leptospirales</taxon>
        <taxon>Leptospiraceae</taxon>
        <taxon>Leptospira</taxon>
    </lineage>
</organism>